<organism evidence="2 3">
    <name type="scientific">Adineta ricciae</name>
    <name type="common">Rotifer</name>
    <dbReference type="NCBI Taxonomy" id="249248"/>
    <lineage>
        <taxon>Eukaryota</taxon>
        <taxon>Metazoa</taxon>
        <taxon>Spiralia</taxon>
        <taxon>Gnathifera</taxon>
        <taxon>Rotifera</taxon>
        <taxon>Eurotatoria</taxon>
        <taxon>Bdelloidea</taxon>
        <taxon>Adinetida</taxon>
        <taxon>Adinetidae</taxon>
        <taxon>Adineta</taxon>
    </lineage>
</organism>
<evidence type="ECO:0000259" key="1">
    <source>
        <dbReference type="PROSITE" id="PS50878"/>
    </source>
</evidence>
<name>A0A816A034_ADIRI</name>
<feature type="domain" description="Reverse transcriptase" evidence="1">
    <location>
        <begin position="1"/>
        <end position="268"/>
    </location>
</feature>
<dbReference type="AlphaFoldDB" id="A0A816A034"/>
<comment type="caution">
    <text evidence="2">The sequence shown here is derived from an EMBL/GenBank/DDBJ whole genome shotgun (WGS) entry which is preliminary data.</text>
</comment>
<keyword evidence="3" id="KW-1185">Reference proteome</keyword>
<evidence type="ECO:0000313" key="3">
    <source>
        <dbReference type="Proteomes" id="UP000663828"/>
    </source>
</evidence>
<dbReference type="Pfam" id="PF00078">
    <property type="entry name" value="RVT_1"/>
    <property type="match status" value="1"/>
</dbReference>
<dbReference type="InterPro" id="IPR000477">
    <property type="entry name" value="RT_dom"/>
</dbReference>
<gene>
    <name evidence="2" type="ORF">XAT740_LOCUS46386</name>
</gene>
<dbReference type="Proteomes" id="UP000663828">
    <property type="component" value="Unassembled WGS sequence"/>
</dbReference>
<reference evidence="2" key="1">
    <citation type="submission" date="2021-02" db="EMBL/GenBank/DDBJ databases">
        <authorList>
            <person name="Nowell W R."/>
        </authorList>
    </citation>
    <scope>NUCLEOTIDE SEQUENCE</scope>
</reference>
<dbReference type="EMBL" id="CAJNOR010006219">
    <property type="protein sequence ID" value="CAF1589378.1"/>
    <property type="molecule type" value="Genomic_DNA"/>
</dbReference>
<dbReference type="PANTHER" id="PTHR33332">
    <property type="entry name" value="REVERSE TRANSCRIPTASE DOMAIN-CONTAINING PROTEIN"/>
    <property type="match status" value="1"/>
</dbReference>
<accession>A0A816A034</accession>
<proteinExistence type="predicted"/>
<dbReference type="PROSITE" id="PS50878">
    <property type="entry name" value="RT_POL"/>
    <property type="match status" value="1"/>
</dbReference>
<protein>
    <recommendedName>
        <fullName evidence="1">Reverse transcriptase domain-containing protein</fullName>
    </recommendedName>
</protein>
<evidence type="ECO:0000313" key="2">
    <source>
        <dbReference type="EMBL" id="CAF1589378.1"/>
    </source>
</evidence>
<sequence length="268" mass="30617">MTITFMVWNLPTQTILLVNKELRVLRVQSGAWIDALQFCFSATDCTQQFGGTTSGQWTAEFNLDIIDAGILPQERTGFRPKHNVAARLVSMIDQIRQSLSMNTAAAALFVDFSSAFNQLWFNGLWLKLTKLNCPLYLMQWLRHYLKERKAYIGIEETSSITFNLSKGVPQGSCVAPVLSIVYHYDILEALSTIHWKHLYADDLAILIAPSSALSSINMIESMIEQLKQVLVCLIKYSKKWKPPINYEKTFWTLYNHQKYAQASTFSKD</sequence>